<organism evidence="8 9">
    <name type="scientific">Sphingomonas limnosediminicola</name>
    <dbReference type="NCBI Taxonomy" id="940133"/>
    <lineage>
        <taxon>Bacteria</taxon>
        <taxon>Pseudomonadati</taxon>
        <taxon>Pseudomonadota</taxon>
        <taxon>Alphaproteobacteria</taxon>
        <taxon>Sphingomonadales</taxon>
        <taxon>Sphingomonadaceae</taxon>
        <taxon>Sphingomonas</taxon>
    </lineage>
</organism>
<dbReference type="InterPro" id="IPR011032">
    <property type="entry name" value="GroES-like_sf"/>
</dbReference>
<dbReference type="InterPro" id="IPR013154">
    <property type="entry name" value="ADH-like_N"/>
</dbReference>
<evidence type="ECO:0000256" key="4">
    <source>
        <dbReference type="ARBA" id="ARBA00023002"/>
    </source>
</evidence>
<dbReference type="Gene3D" id="3.40.50.720">
    <property type="entry name" value="NAD(P)-binding Rossmann-like Domain"/>
    <property type="match status" value="1"/>
</dbReference>
<dbReference type="Gene3D" id="3.90.180.10">
    <property type="entry name" value="Medium-chain alcohol dehydrogenases, catalytic domain"/>
    <property type="match status" value="1"/>
</dbReference>
<dbReference type="RefSeq" id="WP_344698917.1">
    <property type="nucleotide sequence ID" value="NZ_BAABBM010000001.1"/>
</dbReference>
<dbReference type="PANTHER" id="PTHR42683">
    <property type="entry name" value="ALDEHYDE REDUCTASE"/>
    <property type="match status" value="1"/>
</dbReference>
<evidence type="ECO:0000256" key="1">
    <source>
        <dbReference type="ARBA" id="ARBA00001947"/>
    </source>
</evidence>
<evidence type="ECO:0000313" key="8">
    <source>
        <dbReference type="EMBL" id="GAA3895818.1"/>
    </source>
</evidence>
<feature type="region of interest" description="Disordered" evidence="6">
    <location>
        <begin position="1"/>
        <end position="30"/>
    </location>
</feature>
<dbReference type="InterPro" id="IPR047109">
    <property type="entry name" value="CAD-like"/>
</dbReference>
<dbReference type="PROSITE" id="PS00059">
    <property type="entry name" value="ADH_ZINC"/>
    <property type="match status" value="1"/>
</dbReference>
<feature type="domain" description="Enoyl reductase (ER)" evidence="7">
    <location>
        <begin position="29"/>
        <end position="360"/>
    </location>
</feature>
<dbReference type="InterPro" id="IPR036291">
    <property type="entry name" value="NAD(P)-bd_dom_sf"/>
</dbReference>
<keyword evidence="3 5" id="KW-0862">Zinc</keyword>
<sequence length="366" mass="39791">MATTAEPSPTTTAEAAGGPTKAKGWGTDAPDQPLHPMEFERRALRPDDVAIQITYAGICHSDLHTARNDWGGTRYPVIPGHEIVGTVTAIGNEVTRHRVGDTVAVGCMVDSCMECDQCLEGWEVFCRKGCVQTYNSEDYHDHTISKGGYTDHVVVRDHFCLKVPEGMDVSKIAPLLCAGITTYSPLRQYNVGPNTKMAVVGLGGLGHMGVKLGAALGAHVTMITTTPSKGKDARELGAHDVIISTDEQQMRDAATRFDFILNTIPVSHEIDGYLNLLGRSGRMVIVGALTPMPGFTGFNIIWWNRAVGGSAIGGIPETQEMLDFCAAKGIYPDCEFIEMNQVNEAYERLLKNDVRYRFVIDMSKGL</sequence>
<comment type="similarity">
    <text evidence="5">Belongs to the zinc-containing alcohol dehydrogenase family.</text>
</comment>
<keyword evidence="9" id="KW-1185">Reference proteome</keyword>
<keyword evidence="4" id="KW-0560">Oxidoreductase</keyword>
<dbReference type="InterPro" id="IPR002328">
    <property type="entry name" value="ADH_Zn_CS"/>
</dbReference>
<dbReference type="Pfam" id="PF00107">
    <property type="entry name" value="ADH_zinc_N"/>
    <property type="match status" value="1"/>
</dbReference>
<proteinExistence type="inferred from homology"/>
<dbReference type="InterPro" id="IPR020843">
    <property type="entry name" value="ER"/>
</dbReference>
<dbReference type="SUPFAM" id="SSF51735">
    <property type="entry name" value="NAD(P)-binding Rossmann-fold domains"/>
    <property type="match status" value="1"/>
</dbReference>
<dbReference type="InterPro" id="IPR013149">
    <property type="entry name" value="ADH-like_C"/>
</dbReference>
<evidence type="ECO:0000256" key="3">
    <source>
        <dbReference type="ARBA" id="ARBA00022833"/>
    </source>
</evidence>
<dbReference type="Proteomes" id="UP001500827">
    <property type="component" value="Unassembled WGS sequence"/>
</dbReference>
<accession>A0ABP7L871</accession>
<reference evidence="9" key="1">
    <citation type="journal article" date="2019" name="Int. J. Syst. Evol. Microbiol.">
        <title>The Global Catalogue of Microorganisms (GCM) 10K type strain sequencing project: providing services to taxonomists for standard genome sequencing and annotation.</title>
        <authorList>
            <consortium name="The Broad Institute Genomics Platform"/>
            <consortium name="The Broad Institute Genome Sequencing Center for Infectious Disease"/>
            <person name="Wu L."/>
            <person name="Ma J."/>
        </authorList>
    </citation>
    <scope>NUCLEOTIDE SEQUENCE [LARGE SCALE GENOMIC DNA]</scope>
    <source>
        <strain evidence="9">JCM 17543</strain>
    </source>
</reference>
<name>A0ABP7L871_9SPHN</name>
<dbReference type="EMBL" id="BAABBM010000001">
    <property type="protein sequence ID" value="GAA3895818.1"/>
    <property type="molecule type" value="Genomic_DNA"/>
</dbReference>
<keyword evidence="2 5" id="KW-0479">Metal-binding</keyword>
<evidence type="ECO:0000256" key="2">
    <source>
        <dbReference type="ARBA" id="ARBA00022723"/>
    </source>
</evidence>
<comment type="caution">
    <text evidence="8">The sequence shown here is derived from an EMBL/GenBank/DDBJ whole genome shotgun (WGS) entry which is preliminary data.</text>
</comment>
<feature type="compositionally biased region" description="Low complexity" evidence="6">
    <location>
        <begin position="1"/>
        <end position="24"/>
    </location>
</feature>
<evidence type="ECO:0000259" key="7">
    <source>
        <dbReference type="SMART" id="SM00829"/>
    </source>
</evidence>
<dbReference type="SUPFAM" id="SSF50129">
    <property type="entry name" value="GroES-like"/>
    <property type="match status" value="1"/>
</dbReference>
<evidence type="ECO:0000256" key="6">
    <source>
        <dbReference type="SAM" id="MobiDB-lite"/>
    </source>
</evidence>
<comment type="cofactor">
    <cofactor evidence="1 5">
        <name>Zn(2+)</name>
        <dbReference type="ChEBI" id="CHEBI:29105"/>
    </cofactor>
</comment>
<dbReference type="SMART" id="SM00829">
    <property type="entry name" value="PKS_ER"/>
    <property type="match status" value="1"/>
</dbReference>
<dbReference type="Pfam" id="PF08240">
    <property type="entry name" value="ADH_N"/>
    <property type="match status" value="1"/>
</dbReference>
<evidence type="ECO:0000256" key="5">
    <source>
        <dbReference type="RuleBase" id="RU361277"/>
    </source>
</evidence>
<protein>
    <submittedName>
        <fullName evidence="8">NAD(P)-dependent alcohol dehydrogenase</fullName>
    </submittedName>
</protein>
<dbReference type="CDD" id="cd05283">
    <property type="entry name" value="CAD1"/>
    <property type="match status" value="1"/>
</dbReference>
<gene>
    <name evidence="8" type="ORF">GCM10022276_13600</name>
</gene>
<evidence type="ECO:0000313" key="9">
    <source>
        <dbReference type="Proteomes" id="UP001500827"/>
    </source>
</evidence>